<organism evidence="1 2">
    <name type="scientific">Candidatus Anaerobiospirillum merdipullorum</name>
    <dbReference type="NCBI Taxonomy" id="2838450"/>
    <lineage>
        <taxon>Bacteria</taxon>
        <taxon>Pseudomonadati</taxon>
        <taxon>Pseudomonadota</taxon>
        <taxon>Gammaproteobacteria</taxon>
        <taxon>Aeromonadales</taxon>
        <taxon>Succinivibrionaceae</taxon>
        <taxon>Anaerobiospirillum</taxon>
    </lineage>
</organism>
<reference evidence="1" key="1">
    <citation type="journal article" date="2021" name="PeerJ">
        <title>Extensive microbial diversity within the chicken gut microbiome revealed by metagenomics and culture.</title>
        <authorList>
            <person name="Gilroy R."/>
            <person name="Ravi A."/>
            <person name="Getino M."/>
            <person name="Pursley I."/>
            <person name="Horton D.L."/>
            <person name="Alikhan N.F."/>
            <person name="Baker D."/>
            <person name="Gharbi K."/>
            <person name="Hall N."/>
            <person name="Watson M."/>
            <person name="Adriaenssens E.M."/>
            <person name="Foster-Nyarko E."/>
            <person name="Jarju S."/>
            <person name="Secka A."/>
            <person name="Antonio M."/>
            <person name="Oren A."/>
            <person name="Chaudhuri R.R."/>
            <person name="La Ragione R."/>
            <person name="Hildebrand F."/>
            <person name="Pallen M.J."/>
        </authorList>
    </citation>
    <scope>NUCLEOTIDE SEQUENCE</scope>
    <source>
        <strain evidence="1">687</strain>
    </source>
</reference>
<dbReference type="Proteomes" id="UP000824150">
    <property type="component" value="Unassembled WGS sequence"/>
</dbReference>
<evidence type="ECO:0000313" key="2">
    <source>
        <dbReference type="Proteomes" id="UP000824150"/>
    </source>
</evidence>
<name>A0A9E2KP15_9GAMM</name>
<sequence length="199" mass="22188">MAQAQETSATEAPVYRVQDLMATTPTSFSHPDIPLGVHFLKPQAFAESVIASPTRLIISYLGLNNRVQLQVSLIAEPTLSAQTTTFEDFKHFVFARFHDKEQQLFGEYQISHEASSAEQFDLSFTAYLKKAADGILPEMYNFIAERDIKQGEVIAQGSCQILGSQAQQRESAALFKELSPLCTAFTQSLRLEPLEHDSK</sequence>
<comment type="caution">
    <text evidence="1">The sequence shown here is derived from an EMBL/GenBank/DDBJ whole genome shotgun (WGS) entry which is preliminary data.</text>
</comment>
<evidence type="ECO:0000313" key="1">
    <source>
        <dbReference type="EMBL" id="MBU3826648.1"/>
    </source>
</evidence>
<gene>
    <name evidence="1" type="ORF">IAA31_04065</name>
</gene>
<dbReference type="AlphaFoldDB" id="A0A9E2KP15"/>
<dbReference type="EMBL" id="JAHLFG010000041">
    <property type="protein sequence ID" value="MBU3826648.1"/>
    <property type="molecule type" value="Genomic_DNA"/>
</dbReference>
<protein>
    <submittedName>
        <fullName evidence="1">Uncharacterized protein</fullName>
    </submittedName>
</protein>
<reference evidence="1" key="2">
    <citation type="submission" date="2021-04" db="EMBL/GenBank/DDBJ databases">
        <authorList>
            <person name="Gilroy R."/>
        </authorList>
    </citation>
    <scope>NUCLEOTIDE SEQUENCE</scope>
    <source>
        <strain evidence="1">687</strain>
    </source>
</reference>
<accession>A0A9E2KP15</accession>
<proteinExistence type="predicted"/>